<accession>A0A1S3T7S0</accession>
<evidence type="ECO:0000313" key="4">
    <source>
        <dbReference type="Proteomes" id="UP000087766"/>
    </source>
</evidence>
<gene>
    <name evidence="5" type="primary">LOC106752622</name>
</gene>
<dbReference type="RefSeq" id="XP_014489819.1">
    <property type="nucleotide sequence ID" value="XM_014634333.1"/>
</dbReference>
<dbReference type="InterPro" id="IPR057670">
    <property type="entry name" value="SH3_retrovirus"/>
</dbReference>
<dbReference type="Pfam" id="PF22936">
    <property type="entry name" value="Pol_BBD"/>
    <property type="match status" value="1"/>
</dbReference>
<name>A0A1S3T7S0_VIGRR</name>
<dbReference type="GeneID" id="106752622"/>
<proteinExistence type="predicted"/>
<reference evidence="5" key="1">
    <citation type="submission" date="2025-08" db="UniProtKB">
        <authorList>
            <consortium name="RefSeq"/>
        </authorList>
    </citation>
    <scope>IDENTIFICATION</scope>
    <source>
        <tissue evidence="5">Leaf</tissue>
    </source>
</reference>
<feature type="compositionally biased region" description="Gly residues" evidence="1">
    <location>
        <begin position="174"/>
        <end position="185"/>
    </location>
</feature>
<dbReference type="OrthoDB" id="1434891at2759"/>
<evidence type="ECO:0000313" key="5">
    <source>
        <dbReference type="RefSeq" id="XP_014489819.1"/>
    </source>
</evidence>
<dbReference type="InterPro" id="IPR036397">
    <property type="entry name" value="RNaseH_sf"/>
</dbReference>
<protein>
    <submittedName>
        <fullName evidence="5">Uncharacterized protein LOC106752622</fullName>
    </submittedName>
</protein>
<dbReference type="Gene3D" id="3.30.420.10">
    <property type="entry name" value="Ribonuclease H-like superfamily/Ribonuclease H"/>
    <property type="match status" value="1"/>
</dbReference>
<dbReference type="STRING" id="3916.A0A1S3T7S0"/>
<dbReference type="InterPro" id="IPR012337">
    <property type="entry name" value="RNaseH-like_sf"/>
</dbReference>
<dbReference type="SUPFAM" id="SSF53098">
    <property type="entry name" value="Ribonuclease H-like"/>
    <property type="match status" value="1"/>
</dbReference>
<dbReference type="PANTHER" id="PTHR34222">
    <property type="entry name" value="GAG_PRE-INTEGRS DOMAIN-CONTAINING PROTEIN"/>
    <property type="match status" value="1"/>
</dbReference>
<evidence type="ECO:0000256" key="1">
    <source>
        <dbReference type="SAM" id="MobiDB-lite"/>
    </source>
</evidence>
<dbReference type="InterPro" id="IPR054722">
    <property type="entry name" value="PolX-like_BBD"/>
</dbReference>
<feature type="domain" description="Retrovirus-related Pol polyprotein from transposon TNT 1-94-like beta-barrel" evidence="2">
    <location>
        <begin position="275"/>
        <end position="348"/>
    </location>
</feature>
<dbReference type="Proteomes" id="UP000087766">
    <property type="component" value="Unplaced"/>
</dbReference>
<organism evidence="4 5">
    <name type="scientific">Vigna radiata var. radiata</name>
    <name type="common">Mung bean</name>
    <name type="synonym">Phaseolus aureus</name>
    <dbReference type="NCBI Taxonomy" id="3916"/>
    <lineage>
        <taxon>Eukaryota</taxon>
        <taxon>Viridiplantae</taxon>
        <taxon>Streptophyta</taxon>
        <taxon>Embryophyta</taxon>
        <taxon>Tracheophyta</taxon>
        <taxon>Spermatophyta</taxon>
        <taxon>Magnoliopsida</taxon>
        <taxon>eudicotyledons</taxon>
        <taxon>Gunneridae</taxon>
        <taxon>Pentapetalae</taxon>
        <taxon>rosids</taxon>
        <taxon>fabids</taxon>
        <taxon>Fabales</taxon>
        <taxon>Fabaceae</taxon>
        <taxon>Papilionoideae</taxon>
        <taxon>50 kb inversion clade</taxon>
        <taxon>NPAAA clade</taxon>
        <taxon>indigoferoid/millettioid clade</taxon>
        <taxon>Phaseoleae</taxon>
        <taxon>Vigna</taxon>
    </lineage>
</organism>
<dbReference type="GO" id="GO:0003676">
    <property type="term" value="F:nucleic acid binding"/>
    <property type="evidence" value="ECO:0007669"/>
    <property type="project" value="InterPro"/>
</dbReference>
<dbReference type="KEGG" id="vra:106752622"/>
<dbReference type="AlphaFoldDB" id="A0A1S3T7S0"/>
<feature type="region of interest" description="Disordered" evidence="1">
    <location>
        <begin position="166"/>
        <end position="192"/>
    </location>
</feature>
<dbReference type="Pfam" id="PF25597">
    <property type="entry name" value="SH3_retrovirus"/>
    <property type="match status" value="1"/>
</dbReference>
<sequence>MMILSWITKALSPHIAESVIYVEKAKDLWDELKERFSKGDYFKISDLLQDIHSIKQGERGVSQFFTDLKILWEELESLRPIPTCTCQVPCSCDLSRIFLKYREMEHVICFLKGLNDSYSTVRTQILLMDPLPNINRVFSLIMQQERQEKQGVADIKALANMTDRNNQWRNQGNQGRGFGTRGQGRGRGRNPNYGKQCSYCNKMNHTIDECYSKHGTEPEGTQNTQQTGNSNVFNSFTAEQMEKLLRMIDRADESSHKINQVQRNETENRQGNLSWIIDTGATDHVTHDKRNFVTFYKIRPVSIKLPNNTTLTAEHAGTVQFSKDFIIFNVLYIPDFCFNLISVQSLIKDLDCNLTFSSKTCQIRENHTLKMIGCADSWEGVYYLQAFPKPDQRYTLKSTFSCKNVDVSLWHYRLGHPGDKRKLPFSKSASITTECFEILHCDIWGPLNTISVHGHKSFVETPEQNSVVERKHQHILSVTRALLFQYNVPDSYWSYAIGHAVYLINRLPTPILKNKTPYDLLYNLPPTYLDIKTFGCLCFASTLENNRSKLDPRARKGIFLGYKNGVKGYIVLDINTKELFISRNVVFHEDVFPYRKLQGNREGYDNEEDKADSLNNLLEDHYPINNNVHIEPNNADQEQLQ</sequence>
<keyword evidence="4" id="KW-1185">Reference proteome</keyword>
<dbReference type="PANTHER" id="PTHR34222:SF99">
    <property type="entry name" value="PROTEIN, PUTATIVE-RELATED"/>
    <property type="match status" value="1"/>
</dbReference>
<evidence type="ECO:0000259" key="2">
    <source>
        <dbReference type="Pfam" id="PF22936"/>
    </source>
</evidence>
<evidence type="ECO:0000259" key="3">
    <source>
        <dbReference type="Pfam" id="PF25597"/>
    </source>
</evidence>
<feature type="domain" description="Retroviral polymerase SH3-like" evidence="3">
    <location>
        <begin position="536"/>
        <end position="596"/>
    </location>
</feature>